<dbReference type="AlphaFoldDB" id="A0A1B1M3R1"/>
<name>A0A1B1M3R1_STRLN</name>
<evidence type="ECO:0000313" key="4">
    <source>
        <dbReference type="EMBL" id="ANS63285.1"/>
    </source>
</evidence>
<keyword evidence="3" id="KW-0804">Transcription</keyword>
<organism evidence="4 5">
    <name type="scientific">Streptomyces lincolnensis</name>
    <dbReference type="NCBI Taxonomy" id="1915"/>
    <lineage>
        <taxon>Bacteria</taxon>
        <taxon>Bacillati</taxon>
        <taxon>Actinomycetota</taxon>
        <taxon>Actinomycetes</taxon>
        <taxon>Kitasatosporales</taxon>
        <taxon>Streptomycetaceae</taxon>
        <taxon>Streptomyces</taxon>
    </lineage>
</organism>
<evidence type="ECO:0000256" key="3">
    <source>
        <dbReference type="ARBA" id="ARBA00023163"/>
    </source>
</evidence>
<accession>A0A1B1M3R1</accession>
<dbReference type="GO" id="GO:0043565">
    <property type="term" value="F:sequence-specific DNA binding"/>
    <property type="evidence" value="ECO:0007669"/>
    <property type="project" value="InterPro"/>
</dbReference>
<dbReference type="RefSeq" id="WP_067427538.1">
    <property type="nucleotide sequence ID" value="NZ_CP016438.1"/>
</dbReference>
<dbReference type="KEGG" id="sls:SLINC_1061"/>
<evidence type="ECO:0000256" key="1">
    <source>
        <dbReference type="ARBA" id="ARBA00023015"/>
    </source>
</evidence>
<keyword evidence="2" id="KW-0238">DNA-binding</keyword>
<keyword evidence="5" id="KW-1185">Reference proteome</keyword>
<dbReference type="SUPFAM" id="SSF46689">
    <property type="entry name" value="Homeodomain-like"/>
    <property type="match status" value="2"/>
</dbReference>
<dbReference type="Gene3D" id="1.10.10.60">
    <property type="entry name" value="Homeodomain-like"/>
    <property type="match status" value="1"/>
</dbReference>
<dbReference type="Proteomes" id="UP000092598">
    <property type="component" value="Chromosome"/>
</dbReference>
<dbReference type="PROSITE" id="PS01124">
    <property type="entry name" value="HTH_ARAC_FAMILY_2"/>
    <property type="match status" value="1"/>
</dbReference>
<reference evidence="4 5" key="1">
    <citation type="submission" date="2016-07" db="EMBL/GenBank/DDBJ databases">
        <title>Enhancement of antibiotic productionsby engineered nitrateutilization in actinobacteria.</title>
        <authorList>
            <person name="Meng S.C."/>
        </authorList>
    </citation>
    <scope>NUCLEOTIDE SEQUENCE [LARGE SCALE GENOMIC DNA]</scope>
    <source>
        <strain evidence="4 5">NRRL 2936</strain>
    </source>
</reference>
<dbReference type="EMBL" id="CP016438">
    <property type="protein sequence ID" value="ANS63285.1"/>
    <property type="molecule type" value="Genomic_DNA"/>
</dbReference>
<dbReference type="PANTHER" id="PTHR46796">
    <property type="entry name" value="HTH-TYPE TRANSCRIPTIONAL ACTIVATOR RHAS-RELATED"/>
    <property type="match status" value="1"/>
</dbReference>
<evidence type="ECO:0000313" key="5">
    <source>
        <dbReference type="Proteomes" id="UP000092598"/>
    </source>
</evidence>
<dbReference type="GO" id="GO:0003700">
    <property type="term" value="F:DNA-binding transcription factor activity"/>
    <property type="evidence" value="ECO:0007669"/>
    <property type="project" value="InterPro"/>
</dbReference>
<dbReference type="InterPro" id="IPR009057">
    <property type="entry name" value="Homeodomain-like_sf"/>
</dbReference>
<dbReference type="InterPro" id="IPR050204">
    <property type="entry name" value="AraC_XylS_family_regulators"/>
</dbReference>
<proteinExistence type="predicted"/>
<gene>
    <name evidence="4" type="ORF">SLINC_1061</name>
</gene>
<keyword evidence="1" id="KW-0805">Transcription regulation</keyword>
<dbReference type="Pfam" id="PF12833">
    <property type="entry name" value="HTH_18"/>
    <property type="match status" value="1"/>
</dbReference>
<dbReference type="InterPro" id="IPR018060">
    <property type="entry name" value="HTH_AraC"/>
</dbReference>
<dbReference type="PANTHER" id="PTHR46796:SF15">
    <property type="entry name" value="BLL1074 PROTEIN"/>
    <property type="match status" value="1"/>
</dbReference>
<sequence>MVHALQGGIASAGAVEIVRLGGLWRVTRPWHPGLRPFLRSYVGYWEAVTSPYEVRLVPTGCATLLINLAAPFAQVRRLGMAGGGSGRIGSLVVGVEDRPAICVHPGGQEAIRVEFTPLGAYRLFGMPMSELTNLAVEIRDVLGPEAGILEERLASTRDWAARFDLLDAALLARLAHGPEPAPEVRHAWHLLSGSAGAVPIARIAAEVGWSQGYLIRRFTQQTGLTPKASARVLRFRHAVAMLNRGAGSLTEISAACGFYDQAHLNRDFRAIAGTTPGRMMAARRVEGAMALSASANSSKTGAPAAR</sequence>
<evidence type="ECO:0000256" key="2">
    <source>
        <dbReference type="ARBA" id="ARBA00023125"/>
    </source>
</evidence>
<dbReference type="PATRIC" id="fig|1915.4.peg.1231"/>
<dbReference type="SMART" id="SM00342">
    <property type="entry name" value="HTH_ARAC"/>
    <property type="match status" value="1"/>
</dbReference>
<dbReference type="Pfam" id="PF20240">
    <property type="entry name" value="DUF6597"/>
    <property type="match status" value="1"/>
</dbReference>
<protein>
    <submittedName>
        <fullName evidence="4">Transcriptional regulator</fullName>
    </submittedName>
</protein>
<dbReference type="STRING" id="1915.SLINC_1061"/>
<dbReference type="InterPro" id="IPR046532">
    <property type="entry name" value="DUF6597"/>
</dbReference>